<keyword evidence="10 11" id="KW-0998">Cell outer membrane</keyword>
<dbReference type="Pfam" id="PF07715">
    <property type="entry name" value="Plug"/>
    <property type="match status" value="1"/>
</dbReference>
<comment type="similarity">
    <text evidence="11 12">Belongs to the TonB-dependent receptor family.</text>
</comment>
<dbReference type="InterPro" id="IPR012910">
    <property type="entry name" value="Plug_dom"/>
</dbReference>
<evidence type="ECO:0000313" key="16">
    <source>
        <dbReference type="EMBL" id="GAA0388308.1"/>
    </source>
</evidence>
<evidence type="ECO:0000256" key="6">
    <source>
        <dbReference type="ARBA" id="ARBA00023004"/>
    </source>
</evidence>
<dbReference type="Proteomes" id="UP001500791">
    <property type="component" value="Unassembled WGS sequence"/>
</dbReference>
<evidence type="ECO:0000256" key="3">
    <source>
        <dbReference type="ARBA" id="ARBA00022452"/>
    </source>
</evidence>
<feature type="domain" description="TonB-dependent receptor-like beta-barrel" evidence="14">
    <location>
        <begin position="301"/>
        <end position="703"/>
    </location>
</feature>
<keyword evidence="6" id="KW-0408">Iron</keyword>
<evidence type="ECO:0000256" key="2">
    <source>
        <dbReference type="ARBA" id="ARBA00022448"/>
    </source>
</evidence>
<dbReference type="Gene3D" id="2.40.170.20">
    <property type="entry name" value="TonB-dependent receptor, beta-barrel domain"/>
    <property type="match status" value="1"/>
</dbReference>
<dbReference type="EMBL" id="BAAAEJ010000006">
    <property type="protein sequence ID" value="GAA0388308.1"/>
    <property type="molecule type" value="Genomic_DNA"/>
</dbReference>
<keyword evidence="17" id="KW-1185">Reference proteome</keyword>
<dbReference type="InterPro" id="IPR039426">
    <property type="entry name" value="TonB-dep_rcpt-like"/>
</dbReference>
<keyword evidence="7" id="KW-0406">Ion transport</keyword>
<evidence type="ECO:0000256" key="12">
    <source>
        <dbReference type="RuleBase" id="RU003357"/>
    </source>
</evidence>
<dbReference type="SUPFAM" id="SSF56935">
    <property type="entry name" value="Porins"/>
    <property type="match status" value="1"/>
</dbReference>
<comment type="subcellular location">
    <subcellularLocation>
        <location evidence="1 11">Cell outer membrane</location>
        <topology evidence="1 11">Multi-pass membrane protein</topology>
    </subcellularLocation>
</comment>
<feature type="chain" id="PRO_5046693611" evidence="13">
    <location>
        <begin position="24"/>
        <end position="739"/>
    </location>
</feature>
<evidence type="ECO:0000256" key="5">
    <source>
        <dbReference type="ARBA" id="ARBA00022692"/>
    </source>
</evidence>
<evidence type="ECO:0000256" key="4">
    <source>
        <dbReference type="ARBA" id="ARBA00022496"/>
    </source>
</evidence>
<dbReference type="RefSeq" id="WP_167179234.1">
    <property type="nucleotide sequence ID" value="NZ_BAAAEJ010000006.1"/>
</dbReference>
<evidence type="ECO:0000256" key="9">
    <source>
        <dbReference type="ARBA" id="ARBA00023136"/>
    </source>
</evidence>
<dbReference type="PROSITE" id="PS52016">
    <property type="entry name" value="TONB_DEPENDENT_REC_3"/>
    <property type="match status" value="1"/>
</dbReference>
<feature type="signal peptide" evidence="13">
    <location>
        <begin position="1"/>
        <end position="23"/>
    </location>
</feature>
<evidence type="ECO:0000256" key="10">
    <source>
        <dbReference type="ARBA" id="ARBA00023237"/>
    </source>
</evidence>
<organism evidence="16 17">
    <name type="scientific">Brevundimonas terrae</name>
    <dbReference type="NCBI Taxonomy" id="363631"/>
    <lineage>
        <taxon>Bacteria</taxon>
        <taxon>Pseudomonadati</taxon>
        <taxon>Pseudomonadota</taxon>
        <taxon>Alphaproteobacteria</taxon>
        <taxon>Caulobacterales</taxon>
        <taxon>Caulobacteraceae</taxon>
        <taxon>Brevundimonas</taxon>
    </lineage>
</organism>
<evidence type="ECO:0000313" key="17">
    <source>
        <dbReference type="Proteomes" id="UP001500791"/>
    </source>
</evidence>
<keyword evidence="13" id="KW-0732">Signal</keyword>
<evidence type="ECO:0000256" key="1">
    <source>
        <dbReference type="ARBA" id="ARBA00004571"/>
    </source>
</evidence>
<reference evidence="16 17" key="1">
    <citation type="journal article" date="2019" name="Int. J. Syst. Evol. Microbiol.">
        <title>The Global Catalogue of Microorganisms (GCM) 10K type strain sequencing project: providing services to taxonomists for standard genome sequencing and annotation.</title>
        <authorList>
            <consortium name="The Broad Institute Genomics Platform"/>
            <consortium name="The Broad Institute Genome Sequencing Center for Infectious Disease"/>
            <person name="Wu L."/>
            <person name="Ma J."/>
        </authorList>
    </citation>
    <scope>NUCLEOTIDE SEQUENCE [LARGE SCALE GENOMIC DNA]</scope>
    <source>
        <strain evidence="16 17">JCM 13476</strain>
    </source>
</reference>
<evidence type="ECO:0000256" key="8">
    <source>
        <dbReference type="ARBA" id="ARBA00023077"/>
    </source>
</evidence>
<keyword evidence="16" id="KW-0675">Receptor</keyword>
<evidence type="ECO:0000259" key="14">
    <source>
        <dbReference type="Pfam" id="PF00593"/>
    </source>
</evidence>
<dbReference type="InterPro" id="IPR036942">
    <property type="entry name" value="Beta-barrel_TonB_sf"/>
</dbReference>
<keyword evidence="9 11" id="KW-0472">Membrane</keyword>
<sequence length="739" mass="81377">MTKAFLASSASLLTLFAAGIANAETVAADAPQTARVTDIVVTAQRREQSAQDVGVSLSVIGGEALNEKGVTVINDIENVVPNMEVDSQFGSGQPQFRIRGIGAREYSSNNASTVGIYVDEVAHPYTITTQGAMFDIARLEVLRGPQGTLYGRNTTGGAVNIITNAPTVERQAGFTAEYGSYDAYKVEGYVSGQLAPNLLGRLAAVTEQGGAWQYHRDTAEKLGDKNKTAIRGRLTWDASETVTVDLAATYQIDKSDGLGFRLRAPYKVFDGSVTYDTDTAWRITGWELSPEMAAVSGRALGSKPGRDNEGLDLNARIHADLGWAQLNSITAYQSFERSEYNDWDGTRFNESDVYFYNDIDALSQELRLSSNAGERLNWMVGAYYADENIDGGFYTQFRGADRTLINTPYEQTVEAFGLFTHNSYQLTERLNLIAGLRYENETRTLTTTGTRRINLPVGPSVTYDTDLSEVTGRVGLEYDLTQDAMFYASIARGVKSGGFTTYNATSATPFKPEIVIAYEAGIKSDLFDGRLRANGAVFFYDYENQQVQGLEYDRETGRLGKITNVPKSEIYGGEIELVWMPIDGLTISQNFGYKKGKYTEYFAIDGAATDAANPVDGPWDIIITNDRSGEPLQFPKFNYGGSVAYDWDMGGWAMRAETNYNQRDDIYSAASASVLPGYWLWNANLSMGPLDANWRVGLWARNLFNTYYEETRNGFNGSARPTTSPGQGRTVGVRLMMDF</sequence>
<dbReference type="PANTHER" id="PTHR32552:SF81">
    <property type="entry name" value="TONB-DEPENDENT OUTER MEMBRANE RECEPTOR"/>
    <property type="match status" value="1"/>
</dbReference>
<evidence type="ECO:0000256" key="7">
    <source>
        <dbReference type="ARBA" id="ARBA00023065"/>
    </source>
</evidence>
<evidence type="ECO:0000256" key="13">
    <source>
        <dbReference type="SAM" id="SignalP"/>
    </source>
</evidence>
<evidence type="ECO:0000259" key="15">
    <source>
        <dbReference type="Pfam" id="PF07715"/>
    </source>
</evidence>
<dbReference type="InterPro" id="IPR000531">
    <property type="entry name" value="Beta-barrel_TonB"/>
</dbReference>
<gene>
    <name evidence="16" type="ORF">GCM10009093_13790</name>
</gene>
<evidence type="ECO:0000256" key="11">
    <source>
        <dbReference type="PROSITE-ProRule" id="PRU01360"/>
    </source>
</evidence>
<keyword evidence="5 11" id="KW-0812">Transmembrane</keyword>
<dbReference type="Pfam" id="PF00593">
    <property type="entry name" value="TonB_dep_Rec_b-barrel"/>
    <property type="match status" value="1"/>
</dbReference>
<feature type="domain" description="TonB-dependent receptor plug" evidence="15">
    <location>
        <begin position="50"/>
        <end position="158"/>
    </location>
</feature>
<keyword evidence="4" id="KW-0410">Iron transport</keyword>
<keyword evidence="3 11" id="KW-1134">Transmembrane beta strand</keyword>
<dbReference type="PANTHER" id="PTHR32552">
    <property type="entry name" value="FERRICHROME IRON RECEPTOR-RELATED"/>
    <property type="match status" value="1"/>
</dbReference>
<comment type="caution">
    <text evidence="16">The sequence shown here is derived from an EMBL/GenBank/DDBJ whole genome shotgun (WGS) entry which is preliminary data.</text>
</comment>
<accession>A0ABN0YAF2</accession>
<proteinExistence type="inferred from homology"/>
<keyword evidence="2 11" id="KW-0813">Transport</keyword>
<keyword evidence="8 12" id="KW-0798">TonB box</keyword>
<protein>
    <submittedName>
        <fullName evidence="16">TonB-dependent receptor</fullName>
    </submittedName>
</protein>
<name>A0ABN0YAF2_9CAUL</name>